<proteinExistence type="inferred from homology"/>
<feature type="region of interest" description="Disordered" evidence="5">
    <location>
        <begin position="191"/>
        <end position="503"/>
    </location>
</feature>
<feature type="region of interest" description="Disordered" evidence="5">
    <location>
        <begin position="518"/>
        <end position="611"/>
    </location>
</feature>
<dbReference type="Pfam" id="PF20654">
    <property type="entry name" value="Sec3_C-term"/>
    <property type="match status" value="1"/>
</dbReference>
<dbReference type="EMBL" id="JAQQWK010000003">
    <property type="protein sequence ID" value="KAK8045344.1"/>
    <property type="molecule type" value="Genomic_DNA"/>
</dbReference>
<feature type="compositionally biased region" description="Gly residues" evidence="5">
    <location>
        <begin position="321"/>
        <end position="332"/>
    </location>
</feature>
<evidence type="ECO:0000256" key="2">
    <source>
        <dbReference type="ARBA" id="ARBA00022448"/>
    </source>
</evidence>
<feature type="compositionally biased region" description="Polar residues" evidence="5">
    <location>
        <begin position="266"/>
        <end position="283"/>
    </location>
</feature>
<dbReference type="Pfam" id="PF15277">
    <property type="entry name" value="Sec3-PIP2_bind"/>
    <property type="match status" value="1"/>
</dbReference>
<dbReference type="InterPro" id="IPR019160">
    <property type="entry name" value="Sec3_CC"/>
</dbReference>
<accession>A0ABR1TFE1</accession>
<keyword evidence="3" id="KW-0268">Exocytosis</keyword>
<evidence type="ECO:0000313" key="8">
    <source>
        <dbReference type="Proteomes" id="UP001444661"/>
    </source>
</evidence>
<organism evidence="7 8">
    <name type="scientific">Apiospora rasikravindrae</name>
    <dbReference type="NCBI Taxonomy" id="990691"/>
    <lineage>
        <taxon>Eukaryota</taxon>
        <taxon>Fungi</taxon>
        <taxon>Dikarya</taxon>
        <taxon>Ascomycota</taxon>
        <taxon>Pezizomycotina</taxon>
        <taxon>Sordariomycetes</taxon>
        <taxon>Xylariomycetidae</taxon>
        <taxon>Amphisphaeriales</taxon>
        <taxon>Apiosporaceae</taxon>
        <taxon>Apiospora</taxon>
    </lineage>
</organism>
<evidence type="ECO:0000259" key="6">
    <source>
        <dbReference type="SMART" id="SM01313"/>
    </source>
</evidence>
<evidence type="ECO:0000256" key="4">
    <source>
        <dbReference type="ARBA" id="ARBA00023054"/>
    </source>
</evidence>
<evidence type="ECO:0000256" key="3">
    <source>
        <dbReference type="ARBA" id="ARBA00022483"/>
    </source>
</evidence>
<dbReference type="CDD" id="cd13315">
    <property type="entry name" value="PH_Sec3"/>
    <property type="match status" value="1"/>
</dbReference>
<keyword evidence="2" id="KW-0813">Transport</keyword>
<feature type="compositionally biased region" description="Pro residues" evidence="5">
    <location>
        <begin position="246"/>
        <end position="255"/>
    </location>
</feature>
<feature type="compositionally biased region" description="Pro residues" evidence="5">
    <location>
        <begin position="410"/>
        <end position="420"/>
    </location>
</feature>
<keyword evidence="8" id="KW-1185">Reference proteome</keyword>
<reference evidence="7 8" key="1">
    <citation type="submission" date="2023-01" db="EMBL/GenBank/DDBJ databases">
        <title>Analysis of 21 Apiospora genomes using comparative genomics revels a genus with tremendous synthesis potential of carbohydrate active enzymes and secondary metabolites.</title>
        <authorList>
            <person name="Sorensen T."/>
        </authorList>
    </citation>
    <scope>NUCLEOTIDE SEQUENCE [LARGE SCALE GENOMIC DNA]</scope>
    <source>
        <strain evidence="7 8">CBS 33761</strain>
    </source>
</reference>
<comment type="caution">
    <text evidence="7">The sequence shown here is derived from an EMBL/GenBank/DDBJ whole genome shotgun (WGS) entry which is preliminary data.</text>
</comment>
<dbReference type="Proteomes" id="UP001444661">
    <property type="component" value="Unassembled WGS sequence"/>
</dbReference>
<comment type="similarity">
    <text evidence="1">Belongs to the SEC3 family.</text>
</comment>
<dbReference type="InterPro" id="IPR048628">
    <property type="entry name" value="Sec3_C"/>
</dbReference>
<feature type="domain" description="Exocyst complex component Sec3 PIP2-binding N-terminal" evidence="6">
    <location>
        <begin position="74"/>
        <end position="171"/>
    </location>
</feature>
<feature type="compositionally biased region" description="Basic and acidic residues" evidence="5">
    <location>
        <begin position="596"/>
        <end position="611"/>
    </location>
</feature>
<dbReference type="Pfam" id="PF09763">
    <property type="entry name" value="Sec3_CC"/>
    <property type="match status" value="1"/>
</dbReference>
<feature type="compositionally biased region" description="Polar residues" evidence="5">
    <location>
        <begin position="293"/>
        <end position="306"/>
    </location>
</feature>
<feature type="compositionally biased region" description="Basic and acidic residues" evidence="5">
    <location>
        <begin position="531"/>
        <end position="541"/>
    </location>
</feature>
<name>A0ABR1TFE1_9PEZI</name>
<dbReference type="PANTHER" id="PTHR16092">
    <property type="entry name" value="SEC3/SYNTAXIN-RELATED"/>
    <property type="match status" value="1"/>
</dbReference>
<feature type="compositionally biased region" description="Pro residues" evidence="5">
    <location>
        <begin position="341"/>
        <end position="371"/>
    </location>
</feature>
<feature type="compositionally biased region" description="Low complexity" evidence="5">
    <location>
        <begin position="219"/>
        <end position="230"/>
    </location>
</feature>
<feature type="region of interest" description="Disordered" evidence="5">
    <location>
        <begin position="1"/>
        <end position="22"/>
    </location>
</feature>
<sequence>MDASRQNGGGYMKGGREMTRAERFEEEKRRIVDSCFNKKDVDGSLMETYITHIRITEYSSHPSAPAPPEARNTTAEKPRVIIVAVRKSGRVRMHKSKENPNATFSIGKTWDLNDLTSIESFTGSTGDPQKRQWAGDTGFTVHIGKPYYWQAQADKEKKFFIASLIKIYGKYTNGKVPELIGFDARELDQVLGSRGRAPPPPAARNAPAADTPMSLRPGQAPAPAPSASQSNLSGLSANNTPIEAYQPPPPRPPVSPARNLAPRNGANGSPTPSFDSARGTGQNAALRRLAGGNPSQDSVATSFTTTRSDDAPSAPPRSRGGISGPGAFGRFGGGERDNSRTPPPPTQSPHPPPAQSPLAPPTQPTPPPPQVDLPDRRRPPMDPTRPQTRDRDTDLVPAPLMSSGNRREPPPQQQPPPPPRSSDRMSPRKPSFSRRMEPAAMQEALQEPDKEPEKPAPSPEPANTTPFVSASASPAPDAASSISPPPEPEDSRPGLGPMIKAKRSKGDLAGTLWKAASAAAAFKPRPGGAGERLRELKRQDSGTEGPDGITSVIPAPPKAAPEPEPQASENGSGVPQLKLTEANASRPNSLQPSAKDNSKSAELNKVEEMKDPTITSNDAKYLSTLGIDTTILAGQTGEFSKWLDHFGWVPGDQMRGRNYEEMKMDIDRQLNKAQAGGWVVRFEEDDGRMDAIKRGLDLSIAECDELDNLLTLYSVELSTLSDDIAYIEAQGQGLQVQAANQKALKKELESLLDTCAIQREDLRPLEVAPLDSTQGLEDVELTLVTLYKAMMKIDPAMDGSEPRRSEDTSLAEQQAGFNSDYGKMRIVQEKKEMYTSSNAQFLVRFKEFMDRQFEQAARETKKALDGALSKKFDQQHHDVGRDALWRYSPLMLYAKDMNLLGWNSMIQTYQTANLPLYKAEFKSVLEAWKRNARKPTGDEGDLLFSTQIEKQHESKMDAARKLTVKRSQTLAKTLRSPMGEGSRTNLDKVVDGRSLPYEIFAAIVEDLLPLVEMEQNFIIDFFHATTLETIDFPDAVAASKPRDRRGGDLKRHRLMEPDRELARRVTKAMESIFSFLEQDLQSTVDWVLSQDPLQGVGVLAMIERKHSRVTQSNQDFLNNVLQKLHSALEARFSKFVDEQIRAIEETKVKIKKRKGVISFIRVFPQFCMVIESMMTAADSGSSARRSVDREYDRIIRSMFDSLKVIARENPTTLTSSGADPEDKEALNFHILLIENMNHFLDEVDTHSLEILEDWKAAAGSELNEHMSLYLNAVMRRPLGKLLEYLENIEAQLASGKSTTIIAAQPSNSKSTFNKILSNYDGKEVKKGVEALRKRVEKHFGDAEDPQGGRNLVNRVLRECEKFYGEVEVRISTVTASVYGGDVLFEWPRAEVKSAFSIGR</sequence>
<dbReference type="PANTHER" id="PTHR16092:SF14">
    <property type="entry name" value="EXOCYST COMPLEX COMPONENT 1 ISOFORM X1"/>
    <property type="match status" value="1"/>
</dbReference>
<dbReference type="InterPro" id="IPR028258">
    <property type="entry name" value="Sec3-PIP2_bind"/>
</dbReference>
<dbReference type="SMART" id="SM01313">
    <property type="entry name" value="Sec3-PIP2_bind"/>
    <property type="match status" value="1"/>
</dbReference>
<protein>
    <submittedName>
        <fullName evidence="7">Exocyst complex component Sec3</fullName>
    </submittedName>
</protein>
<evidence type="ECO:0000313" key="7">
    <source>
        <dbReference type="EMBL" id="KAK8045344.1"/>
    </source>
</evidence>
<feature type="compositionally biased region" description="Polar residues" evidence="5">
    <location>
        <begin position="582"/>
        <end position="595"/>
    </location>
</feature>
<feature type="compositionally biased region" description="Polar residues" evidence="5">
    <location>
        <begin position="231"/>
        <end position="240"/>
    </location>
</feature>
<feature type="compositionally biased region" description="Pro residues" evidence="5">
    <location>
        <begin position="554"/>
        <end position="564"/>
    </location>
</feature>
<evidence type="ECO:0000256" key="5">
    <source>
        <dbReference type="SAM" id="MobiDB-lite"/>
    </source>
</evidence>
<evidence type="ECO:0000256" key="1">
    <source>
        <dbReference type="ARBA" id="ARBA00006518"/>
    </source>
</evidence>
<gene>
    <name evidence="7" type="ORF">PG993_005368</name>
</gene>
<keyword evidence="4" id="KW-0175">Coiled coil</keyword>
<feature type="compositionally biased region" description="Low complexity" evidence="5">
    <location>
        <begin position="469"/>
        <end position="482"/>
    </location>
</feature>
<dbReference type="Gene3D" id="2.30.29.90">
    <property type="match status" value="1"/>
</dbReference>